<dbReference type="RefSeq" id="WP_073852684.1">
    <property type="nucleotide sequence ID" value="NZ_LVWA01000005.1"/>
</dbReference>
<keyword evidence="3" id="KW-1185">Reference proteome</keyword>
<dbReference type="Proteomes" id="UP000186551">
    <property type="component" value="Unassembled WGS sequence"/>
</dbReference>
<dbReference type="AlphaFoldDB" id="A0A1Q5PEA2"/>
<comment type="caution">
    <text evidence="2">The sequence shown here is derived from an EMBL/GenBank/DDBJ whole genome shotgun (WGS) entry which is preliminary data.</text>
</comment>
<evidence type="ECO:0008006" key="4">
    <source>
        <dbReference type="Google" id="ProtNLM"/>
    </source>
</evidence>
<proteinExistence type="predicted"/>
<dbReference type="EMBL" id="LVWA01000005">
    <property type="protein sequence ID" value="OKL40579.1"/>
    <property type="molecule type" value="Genomic_DNA"/>
</dbReference>
<name>A0A1Q5PEA2_9BACT</name>
<gene>
    <name evidence="2" type="ORF">A3841_18815</name>
</gene>
<feature type="signal peptide" evidence="1">
    <location>
        <begin position="1"/>
        <end position="27"/>
    </location>
</feature>
<evidence type="ECO:0000256" key="1">
    <source>
        <dbReference type="SAM" id="SignalP"/>
    </source>
</evidence>
<dbReference type="STRING" id="1797110.A3841_18815"/>
<evidence type="ECO:0000313" key="3">
    <source>
        <dbReference type="Proteomes" id="UP000186551"/>
    </source>
</evidence>
<evidence type="ECO:0000313" key="2">
    <source>
        <dbReference type="EMBL" id="OKL40579.1"/>
    </source>
</evidence>
<feature type="chain" id="PRO_5010275756" description="T9SS C-terminal target domain-containing protein" evidence="1">
    <location>
        <begin position="28"/>
        <end position="136"/>
    </location>
</feature>
<keyword evidence="1" id="KW-0732">Signal</keyword>
<organism evidence="2 3">
    <name type="scientific">Pontibacter flavimaris</name>
    <dbReference type="NCBI Taxonomy" id="1797110"/>
    <lineage>
        <taxon>Bacteria</taxon>
        <taxon>Pseudomonadati</taxon>
        <taxon>Bacteroidota</taxon>
        <taxon>Cytophagia</taxon>
        <taxon>Cytophagales</taxon>
        <taxon>Hymenobacteraceae</taxon>
        <taxon>Pontibacter</taxon>
    </lineage>
</organism>
<sequence length="136" mass="14984">MKLKQTYALALALCLPLAGLTTATSNAQTSPLPAQEKSHILVKADDSTARKETLSGINMTPSGKGTFQLDFSQALDENAVLEVKNSVGKMVYQKPVSVENNRSAWRYQLGKLKPDTYLIEVKTSDTTYWTKFKIGK</sequence>
<reference evidence="2 3" key="1">
    <citation type="submission" date="2016-03" db="EMBL/GenBank/DDBJ databases">
        <title>Genome sequence of Pontibacter sp. nov., of the family cytophagaceae, isolated from marine sediment of the Yellow Sea, China.</title>
        <authorList>
            <person name="Zhang G."/>
            <person name="Zhang R."/>
        </authorList>
    </citation>
    <scope>NUCLEOTIDE SEQUENCE [LARGE SCALE GENOMIC DNA]</scope>
    <source>
        <strain evidence="2 3">S10-8</strain>
    </source>
</reference>
<dbReference type="OrthoDB" id="885753at2"/>
<protein>
    <recommendedName>
        <fullName evidence="4">T9SS C-terminal target domain-containing protein</fullName>
    </recommendedName>
</protein>
<accession>A0A1Q5PEA2</accession>